<protein>
    <submittedName>
        <fullName evidence="1">Uncharacterized protein</fullName>
    </submittedName>
</protein>
<reference evidence="1" key="1">
    <citation type="journal article" date="2017" name="ISME J.">
        <title>Genomic exploration of individual giant ocean viruses.</title>
        <authorList>
            <person name="Wilson W.H."/>
            <person name="Gilg I.C."/>
            <person name="Moniruzzaman M."/>
            <person name="Field E.K."/>
            <person name="Koren S."/>
            <person name="LeCleir G.R."/>
            <person name="Martinez Martinez J."/>
            <person name="Poulton N.J."/>
            <person name="Swan B.K."/>
            <person name="Stepanauskas R."/>
            <person name="Wilhelm S.W."/>
        </authorList>
    </citation>
    <scope>NUCLEOTIDE SEQUENCE</scope>
</reference>
<sequence length="153" mass="18113">MLDLHPNIHKLLGYTQKEYNGGEKYISEGCHKLNVSQLISITLNKQINTYNSFYEFHVPGWTFAEMVSTKGPKFTFKQPISIDDFTITLNTKLDWKCTFEFTCLEIILFTPFKILVNLYLFNTYKCRRVLVTCYRKCPSQIITLSRYNIYRHL</sequence>
<gene>
    <name evidence="1" type="ORF">SAGO17_0065</name>
</gene>
<name>A0A1X9VNS4_9VIRU</name>
<evidence type="ECO:0000313" key="1">
    <source>
        <dbReference type="EMBL" id="ARR74984.1"/>
    </source>
</evidence>
<organism evidence="1">
    <name type="scientific">Mimivirus AB-566-O17</name>
    <dbReference type="NCBI Taxonomy" id="1988039"/>
    <lineage>
        <taxon>Viruses</taxon>
        <taxon>Varidnaviria</taxon>
        <taxon>Bamfordvirae</taxon>
        <taxon>Nucleocytoviricota</taxon>
        <taxon>Megaviricetes</taxon>
        <taxon>Imitervirales</taxon>
        <taxon>Mimiviridae</taxon>
        <taxon>Megamimivirinae</taxon>
        <taxon>Mimivirus</taxon>
    </lineage>
</organism>
<accession>A0A1X9VNS4</accession>
<dbReference type="EMBL" id="KY565522">
    <property type="protein sequence ID" value="ARR74984.1"/>
    <property type="molecule type" value="Genomic_DNA"/>
</dbReference>
<proteinExistence type="predicted"/>